<keyword evidence="2" id="KW-0969">Cilium</keyword>
<feature type="non-terminal residue" evidence="2">
    <location>
        <position position="172"/>
    </location>
</feature>
<evidence type="ECO:0000313" key="2">
    <source>
        <dbReference type="EMBL" id="RAU19957.1"/>
    </source>
</evidence>
<dbReference type="Pfam" id="PF17803">
    <property type="entry name" value="Cadherin_4"/>
    <property type="match status" value="1"/>
</dbReference>
<keyword evidence="3" id="KW-1185">Reference proteome</keyword>
<accession>A0A364NST9</accession>
<keyword evidence="2" id="KW-0966">Cell projection</keyword>
<dbReference type="Proteomes" id="UP000251075">
    <property type="component" value="Unassembled WGS sequence"/>
</dbReference>
<sequence>IDGANDSATISGNSSAHLAEDGNASATGHLAVADVDAGQAHVQASTVVTDQGTFAIGTDGNWSFAVNSADPSVQALGAGDSMTKSFTVTSADGTATQTVSVTIDGANDSATISGNSSAHLAEDGNASASGHLAVADVDAGQAHVQASTVVTDQGTFAIGTDGNWSFAVNSAD</sequence>
<dbReference type="EMBL" id="PGTO01000069">
    <property type="protein sequence ID" value="RAU19957.1"/>
    <property type="molecule type" value="Genomic_DNA"/>
</dbReference>
<dbReference type="RefSeq" id="WP_205119540.1">
    <property type="nucleotide sequence ID" value="NZ_PGTO01000069.1"/>
</dbReference>
<proteinExistence type="predicted"/>
<dbReference type="AlphaFoldDB" id="A0A364NST9"/>
<gene>
    <name evidence="2" type="ORF">CU669_20975</name>
</gene>
<feature type="domain" description="RapA2 cadherin-like" evidence="1">
    <location>
        <begin position="97"/>
        <end position="166"/>
    </location>
</feature>
<comment type="caution">
    <text evidence="2">The sequence shown here is derived from an EMBL/GenBank/DDBJ whole genome shotgun (WGS) entry which is preliminary data.</text>
</comment>
<dbReference type="Gene3D" id="2.60.40.10">
    <property type="entry name" value="Immunoglobulins"/>
    <property type="match status" value="2"/>
</dbReference>
<organism evidence="2 3">
    <name type="scientific">Paramagnetospirillum kuznetsovii</name>
    <dbReference type="NCBI Taxonomy" id="2053833"/>
    <lineage>
        <taxon>Bacteria</taxon>
        <taxon>Pseudomonadati</taxon>
        <taxon>Pseudomonadota</taxon>
        <taxon>Alphaproteobacteria</taxon>
        <taxon>Rhodospirillales</taxon>
        <taxon>Magnetospirillaceae</taxon>
        <taxon>Paramagnetospirillum</taxon>
    </lineage>
</organism>
<name>A0A364NST9_9PROT</name>
<dbReference type="InterPro" id="IPR010221">
    <property type="entry name" value="VCBS_dom"/>
</dbReference>
<dbReference type="InterPro" id="IPR013783">
    <property type="entry name" value="Ig-like_fold"/>
</dbReference>
<dbReference type="InterPro" id="IPR040853">
    <property type="entry name" value="RapA2_cadherin-like"/>
</dbReference>
<reference evidence="2 3" key="1">
    <citation type="submission" date="2017-11" db="EMBL/GenBank/DDBJ databases">
        <title>Draft genome sequence of magnetotactic bacterium Magnetospirillum kuznetsovii LBB-42.</title>
        <authorList>
            <person name="Grouzdev D.S."/>
            <person name="Rysina M.S."/>
            <person name="Baslerov R.V."/>
            <person name="Koziaeva V."/>
        </authorList>
    </citation>
    <scope>NUCLEOTIDE SEQUENCE [LARGE SCALE GENOMIC DNA]</scope>
    <source>
        <strain evidence="2 3">LBB-42</strain>
    </source>
</reference>
<protein>
    <submittedName>
        <fullName evidence="2">Flagellin</fullName>
    </submittedName>
</protein>
<evidence type="ECO:0000313" key="3">
    <source>
        <dbReference type="Proteomes" id="UP000251075"/>
    </source>
</evidence>
<keyword evidence="2" id="KW-0282">Flagellum</keyword>
<dbReference type="NCBIfam" id="TIGR01965">
    <property type="entry name" value="VCBS_repeat"/>
    <property type="match status" value="2"/>
</dbReference>
<evidence type="ECO:0000259" key="1">
    <source>
        <dbReference type="Pfam" id="PF17803"/>
    </source>
</evidence>
<feature type="non-terminal residue" evidence="2">
    <location>
        <position position="1"/>
    </location>
</feature>